<keyword evidence="1" id="KW-0472">Membrane</keyword>
<keyword evidence="1" id="KW-0812">Transmembrane</keyword>
<keyword evidence="1" id="KW-1133">Transmembrane helix</keyword>
<dbReference type="EMBL" id="CP040077">
    <property type="protein sequence ID" value="QCP50638.1"/>
    <property type="molecule type" value="Genomic_DNA"/>
</dbReference>
<evidence type="ECO:0000313" key="2">
    <source>
        <dbReference type="EMBL" id="QCP50638.1"/>
    </source>
</evidence>
<proteinExistence type="predicted"/>
<evidence type="ECO:0000313" key="3">
    <source>
        <dbReference type="Proteomes" id="UP000298656"/>
    </source>
</evidence>
<dbReference type="Proteomes" id="UP000298656">
    <property type="component" value="Chromosome 1"/>
</dbReference>
<accession>A0A4P8INN8</accession>
<gene>
    <name evidence="2" type="ORF">FAZ95_16625</name>
</gene>
<feature type="transmembrane region" description="Helical" evidence="1">
    <location>
        <begin position="36"/>
        <end position="58"/>
    </location>
</feature>
<evidence type="ECO:0000256" key="1">
    <source>
        <dbReference type="SAM" id="Phobius"/>
    </source>
</evidence>
<keyword evidence="3" id="KW-1185">Reference proteome</keyword>
<protein>
    <submittedName>
        <fullName evidence="2">Uncharacterized protein</fullName>
    </submittedName>
</protein>
<sequence length="59" mass="6186">MNLHLHNADIVAIIALALLGALLLAIRFRPQTWRGIVVEAVLANAAAIAAVVAFEALVS</sequence>
<dbReference type="AlphaFoldDB" id="A0A4P8INN8"/>
<name>A0A4P8INN8_9BURK</name>
<dbReference type="KEGG" id="tvl:FAZ95_16625"/>
<dbReference type="RefSeq" id="WP_137333450.1">
    <property type="nucleotide sequence ID" value="NZ_CP040077.1"/>
</dbReference>
<organism evidence="2 3">
    <name type="scientific">Trinickia violacea</name>
    <dbReference type="NCBI Taxonomy" id="2571746"/>
    <lineage>
        <taxon>Bacteria</taxon>
        <taxon>Pseudomonadati</taxon>
        <taxon>Pseudomonadota</taxon>
        <taxon>Betaproteobacteria</taxon>
        <taxon>Burkholderiales</taxon>
        <taxon>Burkholderiaceae</taxon>
        <taxon>Trinickia</taxon>
    </lineage>
</organism>
<feature type="transmembrane region" description="Helical" evidence="1">
    <location>
        <begin position="6"/>
        <end position="24"/>
    </location>
</feature>
<reference evidence="2 3" key="1">
    <citation type="submission" date="2019-05" db="EMBL/GenBank/DDBJ databases">
        <title>Burkholderia sp. DHOD12, isolated from subtropical forest soil.</title>
        <authorList>
            <person name="Gao Z.-H."/>
            <person name="Qiu L.-H."/>
        </authorList>
    </citation>
    <scope>NUCLEOTIDE SEQUENCE [LARGE SCALE GENOMIC DNA]</scope>
    <source>
        <strain evidence="2 3">DHOD12</strain>
    </source>
</reference>